<organism evidence="1 2">
    <name type="scientific">Naganishia onofrii</name>
    <dbReference type="NCBI Taxonomy" id="1851511"/>
    <lineage>
        <taxon>Eukaryota</taxon>
        <taxon>Fungi</taxon>
        <taxon>Dikarya</taxon>
        <taxon>Basidiomycota</taxon>
        <taxon>Agaricomycotina</taxon>
        <taxon>Tremellomycetes</taxon>
        <taxon>Filobasidiales</taxon>
        <taxon>Filobasidiaceae</taxon>
        <taxon>Naganishia</taxon>
    </lineage>
</organism>
<protein>
    <submittedName>
        <fullName evidence="1">Uncharacterized protein</fullName>
    </submittedName>
</protein>
<gene>
    <name evidence="1" type="ORF">QFC24_002039</name>
</gene>
<reference evidence="1" key="1">
    <citation type="submission" date="2023-04" db="EMBL/GenBank/DDBJ databases">
        <title>Draft Genome sequencing of Naganishia species isolated from polar environments using Oxford Nanopore Technology.</title>
        <authorList>
            <person name="Leo P."/>
            <person name="Venkateswaran K."/>
        </authorList>
    </citation>
    <scope>NUCLEOTIDE SEQUENCE</scope>
    <source>
        <strain evidence="1">DBVPG 5303</strain>
    </source>
</reference>
<sequence>MKVQGQAQAPHAYGLQAISPGWYTVGPPERLSLHRDERTTSNPVFVIAKASAMRPASTLSELLARFIPPSSPSSTLKGLSKVDVPEALLTLVLYNNNDRSPGIQEFIEAISLLHYLRHASLITPEEVDERIRESESDSRPIVPISAEDYALGISDLTGELMRYATNCLDTAQPFVRDLKKKQEVTSASLEKIEKICYAIQLKILEYGDRPEVLERFAKRALDEANNEDGSGAGGGEDTSRGGDAGSRGRGGHRGGGAAGRGRGRGRGGGASGASDRNTDQDPPASKKAKVESAAGGGEA</sequence>
<evidence type="ECO:0000313" key="2">
    <source>
        <dbReference type="Proteomes" id="UP001234202"/>
    </source>
</evidence>
<accession>A0ACC2XQR4</accession>
<comment type="caution">
    <text evidence="1">The sequence shown here is derived from an EMBL/GenBank/DDBJ whole genome shotgun (WGS) entry which is preliminary data.</text>
</comment>
<evidence type="ECO:0000313" key="1">
    <source>
        <dbReference type="EMBL" id="KAJ9126307.1"/>
    </source>
</evidence>
<keyword evidence="2" id="KW-1185">Reference proteome</keyword>
<dbReference type="Proteomes" id="UP001234202">
    <property type="component" value="Unassembled WGS sequence"/>
</dbReference>
<name>A0ACC2XQR4_9TREE</name>
<proteinExistence type="predicted"/>
<dbReference type="EMBL" id="JASBWV010000005">
    <property type="protein sequence ID" value="KAJ9126307.1"/>
    <property type="molecule type" value="Genomic_DNA"/>
</dbReference>